<feature type="chain" id="PRO_5040353607" evidence="2">
    <location>
        <begin position="24"/>
        <end position="198"/>
    </location>
</feature>
<protein>
    <submittedName>
        <fullName evidence="3">Uncharacterized protein</fullName>
    </submittedName>
</protein>
<organism evidence="3 4">
    <name type="scientific">Asterophora parasitica</name>
    <dbReference type="NCBI Taxonomy" id="117018"/>
    <lineage>
        <taxon>Eukaryota</taxon>
        <taxon>Fungi</taxon>
        <taxon>Dikarya</taxon>
        <taxon>Basidiomycota</taxon>
        <taxon>Agaricomycotina</taxon>
        <taxon>Agaricomycetes</taxon>
        <taxon>Agaricomycetidae</taxon>
        <taxon>Agaricales</taxon>
        <taxon>Tricholomatineae</taxon>
        <taxon>Lyophyllaceae</taxon>
        <taxon>Asterophora</taxon>
    </lineage>
</organism>
<dbReference type="OrthoDB" id="3046129at2759"/>
<evidence type="ECO:0000256" key="2">
    <source>
        <dbReference type="SAM" id="SignalP"/>
    </source>
</evidence>
<accession>A0A9P7GE68</accession>
<evidence type="ECO:0000313" key="3">
    <source>
        <dbReference type="EMBL" id="KAG5648413.1"/>
    </source>
</evidence>
<name>A0A9P7GE68_9AGAR</name>
<dbReference type="AlphaFoldDB" id="A0A9P7GE68"/>
<reference evidence="3" key="2">
    <citation type="submission" date="2021-10" db="EMBL/GenBank/DDBJ databases">
        <title>Phylogenomics reveals ancestral predisposition of the termite-cultivated fungus Termitomyces towards a domesticated lifestyle.</title>
        <authorList>
            <person name="Auxier B."/>
            <person name="Grum-Grzhimaylo A."/>
            <person name="Cardenas M.E."/>
            <person name="Lodge J.D."/>
            <person name="Laessoe T."/>
            <person name="Pedersen O."/>
            <person name="Smith M.E."/>
            <person name="Kuyper T.W."/>
            <person name="Franco-Molano E.A."/>
            <person name="Baroni T.J."/>
            <person name="Aanen D.K."/>
        </authorList>
    </citation>
    <scope>NUCLEOTIDE SEQUENCE</scope>
    <source>
        <strain evidence="3">AP01</strain>
        <tissue evidence="3">Mycelium</tissue>
    </source>
</reference>
<feature type="region of interest" description="Disordered" evidence="1">
    <location>
        <begin position="140"/>
        <end position="160"/>
    </location>
</feature>
<reference evidence="3" key="1">
    <citation type="submission" date="2020-07" db="EMBL/GenBank/DDBJ databases">
        <authorList>
            <person name="Nieuwenhuis M."/>
            <person name="Van De Peppel L.J.J."/>
        </authorList>
    </citation>
    <scope>NUCLEOTIDE SEQUENCE</scope>
    <source>
        <strain evidence="3">AP01</strain>
        <tissue evidence="3">Mycelium</tissue>
    </source>
</reference>
<sequence>MKTTSAIAPAILACLMSVALTNAGPISTSSRSLSSRSAVDAAIVDAQYIRDIEAEIIARAAELQLEARGSGLSKLFKDKKDTKASYPVGNNRPETPKGEFRQFTAGRHDDYFGCLSFNDFLHYYPDSLFVLDSDWQTMTGGRGKSAVHNPAAGKRRGRKRDLSELNELEMRDSYEAELEARDFFEADLEAREFLDVLD</sequence>
<proteinExistence type="predicted"/>
<evidence type="ECO:0000256" key="1">
    <source>
        <dbReference type="SAM" id="MobiDB-lite"/>
    </source>
</evidence>
<gene>
    <name evidence="3" type="ORF">DXG03_004987</name>
</gene>
<keyword evidence="4" id="KW-1185">Reference proteome</keyword>
<comment type="caution">
    <text evidence="3">The sequence shown here is derived from an EMBL/GenBank/DDBJ whole genome shotgun (WGS) entry which is preliminary data.</text>
</comment>
<dbReference type="Proteomes" id="UP000775547">
    <property type="component" value="Unassembled WGS sequence"/>
</dbReference>
<evidence type="ECO:0000313" key="4">
    <source>
        <dbReference type="Proteomes" id="UP000775547"/>
    </source>
</evidence>
<feature type="signal peptide" evidence="2">
    <location>
        <begin position="1"/>
        <end position="23"/>
    </location>
</feature>
<dbReference type="EMBL" id="JABCKV010000003">
    <property type="protein sequence ID" value="KAG5648413.1"/>
    <property type="molecule type" value="Genomic_DNA"/>
</dbReference>
<keyword evidence="2" id="KW-0732">Signal</keyword>